<dbReference type="OrthoDB" id="9800901at2"/>
<dbReference type="AlphaFoldDB" id="A0A964T4H5"/>
<gene>
    <name evidence="1" type="ORF">E4O86_11570</name>
</gene>
<reference evidence="1" key="1">
    <citation type="submission" date="2019-03" db="EMBL/GenBank/DDBJ databases">
        <title>Afifella sp. nov., isolated from activated sludge.</title>
        <authorList>
            <person name="Li Q."/>
            <person name="Liu Y."/>
        </authorList>
    </citation>
    <scope>NUCLEOTIDE SEQUENCE</scope>
    <source>
        <strain evidence="1">L72</strain>
    </source>
</reference>
<proteinExistence type="predicted"/>
<dbReference type="EMBL" id="SPKJ01000035">
    <property type="protein sequence ID" value="MYZ48346.1"/>
    <property type="molecule type" value="Genomic_DNA"/>
</dbReference>
<name>A0A964T4H5_9HYPH</name>
<accession>A0A964T4H5</accession>
<evidence type="ECO:0000313" key="1">
    <source>
        <dbReference type="EMBL" id="MYZ48346.1"/>
    </source>
</evidence>
<organism evidence="1 2">
    <name type="scientific">Propylenella binzhouense</name>
    <dbReference type="NCBI Taxonomy" id="2555902"/>
    <lineage>
        <taxon>Bacteria</taxon>
        <taxon>Pseudomonadati</taxon>
        <taxon>Pseudomonadota</taxon>
        <taxon>Alphaproteobacteria</taxon>
        <taxon>Hyphomicrobiales</taxon>
        <taxon>Propylenellaceae</taxon>
        <taxon>Propylenella</taxon>
    </lineage>
</organism>
<dbReference type="Proteomes" id="UP000773614">
    <property type="component" value="Unassembled WGS sequence"/>
</dbReference>
<keyword evidence="2" id="KW-1185">Reference proteome</keyword>
<comment type="caution">
    <text evidence="1">The sequence shown here is derived from an EMBL/GenBank/DDBJ whole genome shotgun (WGS) entry which is preliminary data.</text>
</comment>
<evidence type="ECO:0000313" key="2">
    <source>
        <dbReference type="Proteomes" id="UP000773614"/>
    </source>
</evidence>
<protein>
    <submittedName>
        <fullName evidence="1">Uncharacterized protein</fullName>
    </submittedName>
</protein>
<sequence>MPVARDGSAFHPGLRRAGRFTIGEKGTELQVEDFDQALAQLQLMPTPYWRRPNNVGNWGIVSGVRWARLDVSDLETLAEHPDHRIPDDGGA</sequence>